<reference evidence="3" key="2">
    <citation type="journal article" date="2021" name="Genome Biol. Evol.">
        <title>Developing a high-quality reference genome for a parasitic bivalve with doubly uniparental inheritance (Bivalvia: Unionida).</title>
        <authorList>
            <person name="Smith C.H."/>
        </authorList>
    </citation>
    <scope>NUCLEOTIDE SEQUENCE</scope>
    <source>
        <strain evidence="3">CHS0354</strain>
        <tissue evidence="3">Mantle</tissue>
    </source>
</reference>
<reference evidence="3" key="1">
    <citation type="journal article" date="2021" name="Genome Biol. Evol.">
        <title>A High-Quality Reference Genome for a Parasitic Bivalve with Doubly Uniparental Inheritance (Bivalvia: Unionida).</title>
        <authorList>
            <person name="Smith C.H."/>
        </authorList>
    </citation>
    <scope>NUCLEOTIDE SEQUENCE</scope>
    <source>
        <strain evidence="3">CHS0354</strain>
    </source>
</reference>
<comment type="caution">
    <text evidence="3">The sequence shown here is derived from an EMBL/GenBank/DDBJ whole genome shotgun (WGS) entry which is preliminary data.</text>
</comment>
<feature type="chain" id="PRO_5042186384" description="Secreted protein" evidence="2">
    <location>
        <begin position="24"/>
        <end position="133"/>
    </location>
</feature>
<gene>
    <name evidence="3" type="ORF">CHS0354_027926</name>
</gene>
<accession>A0AAE0W5S9</accession>
<protein>
    <recommendedName>
        <fullName evidence="5">Secreted protein</fullName>
    </recommendedName>
</protein>
<dbReference type="AlphaFoldDB" id="A0AAE0W5S9"/>
<proteinExistence type="predicted"/>
<evidence type="ECO:0000313" key="3">
    <source>
        <dbReference type="EMBL" id="KAK3603133.1"/>
    </source>
</evidence>
<keyword evidence="4" id="KW-1185">Reference proteome</keyword>
<feature type="signal peptide" evidence="2">
    <location>
        <begin position="1"/>
        <end position="23"/>
    </location>
</feature>
<evidence type="ECO:0000256" key="1">
    <source>
        <dbReference type="SAM" id="MobiDB-lite"/>
    </source>
</evidence>
<reference evidence="3" key="3">
    <citation type="submission" date="2023-05" db="EMBL/GenBank/DDBJ databases">
        <authorList>
            <person name="Smith C.H."/>
        </authorList>
    </citation>
    <scope>NUCLEOTIDE SEQUENCE</scope>
    <source>
        <strain evidence="3">CHS0354</strain>
        <tissue evidence="3">Mantle</tissue>
    </source>
</reference>
<feature type="compositionally biased region" description="Basic and acidic residues" evidence="1">
    <location>
        <begin position="79"/>
        <end position="102"/>
    </location>
</feature>
<evidence type="ECO:0000256" key="2">
    <source>
        <dbReference type="SAM" id="SignalP"/>
    </source>
</evidence>
<name>A0AAE0W5S9_9BIVA</name>
<keyword evidence="2" id="KW-0732">Signal</keyword>
<sequence length="133" mass="15566">MRGLDTMVPEWLSSMMLLIVSLGDCVLAGSRIDGYINKYCKEINEHQDISKHTIDDWFNYGMSYTNSIFGQGQQCLRTRGHEDGQKVSRSVVLKDESQEKNSKPSKRRLKGSRRKRKKERRKKVSKWIKKKQD</sequence>
<organism evidence="3 4">
    <name type="scientific">Potamilus streckersoni</name>
    <dbReference type="NCBI Taxonomy" id="2493646"/>
    <lineage>
        <taxon>Eukaryota</taxon>
        <taxon>Metazoa</taxon>
        <taxon>Spiralia</taxon>
        <taxon>Lophotrochozoa</taxon>
        <taxon>Mollusca</taxon>
        <taxon>Bivalvia</taxon>
        <taxon>Autobranchia</taxon>
        <taxon>Heteroconchia</taxon>
        <taxon>Palaeoheterodonta</taxon>
        <taxon>Unionida</taxon>
        <taxon>Unionoidea</taxon>
        <taxon>Unionidae</taxon>
        <taxon>Ambleminae</taxon>
        <taxon>Lampsilini</taxon>
        <taxon>Potamilus</taxon>
    </lineage>
</organism>
<dbReference type="EMBL" id="JAEAOA010001688">
    <property type="protein sequence ID" value="KAK3603133.1"/>
    <property type="molecule type" value="Genomic_DNA"/>
</dbReference>
<feature type="non-terminal residue" evidence="3">
    <location>
        <position position="133"/>
    </location>
</feature>
<feature type="compositionally biased region" description="Basic residues" evidence="1">
    <location>
        <begin position="103"/>
        <end position="133"/>
    </location>
</feature>
<feature type="region of interest" description="Disordered" evidence="1">
    <location>
        <begin position="79"/>
        <end position="133"/>
    </location>
</feature>
<evidence type="ECO:0008006" key="5">
    <source>
        <dbReference type="Google" id="ProtNLM"/>
    </source>
</evidence>
<dbReference type="Proteomes" id="UP001195483">
    <property type="component" value="Unassembled WGS sequence"/>
</dbReference>
<evidence type="ECO:0000313" key="4">
    <source>
        <dbReference type="Proteomes" id="UP001195483"/>
    </source>
</evidence>